<dbReference type="InterPro" id="IPR014731">
    <property type="entry name" value="ETF_asu_C"/>
</dbReference>
<dbReference type="SUPFAM" id="SSF52467">
    <property type="entry name" value="DHS-like NAD/FAD-binding domain"/>
    <property type="match status" value="1"/>
</dbReference>
<dbReference type="Proteomes" id="UP000645612">
    <property type="component" value="Unassembled WGS sequence"/>
</dbReference>
<gene>
    <name evidence="2" type="ORF">JAO13_42105</name>
</gene>
<dbReference type="FunFam" id="3.40.50.1220:FF:000045">
    <property type="entry name" value="Electron transfer flavoprotein subunit alpha, mitochondrial"/>
    <property type="match status" value="1"/>
</dbReference>
<organism evidence="2 3">
    <name type="scientific">Burkholderia cepacia</name>
    <name type="common">Pseudomonas cepacia</name>
    <dbReference type="NCBI Taxonomy" id="292"/>
    <lineage>
        <taxon>Bacteria</taxon>
        <taxon>Pseudomonadati</taxon>
        <taxon>Pseudomonadota</taxon>
        <taxon>Betaproteobacteria</taxon>
        <taxon>Burkholderiales</taxon>
        <taxon>Burkholderiaceae</taxon>
        <taxon>Burkholderia</taxon>
        <taxon>Burkholderia cepacia complex</taxon>
    </lineage>
</organism>
<name>A0A8I1DSP3_BURCE</name>
<dbReference type="Gene3D" id="3.40.50.1220">
    <property type="entry name" value="TPP-binding domain"/>
    <property type="match status" value="1"/>
</dbReference>
<dbReference type="GO" id="GO:0033539">
    <property type="term" value="P:fatty acid beta-oxidation using acyl-CoA dehydrogenase"/>
    <property type="evidence" value="ECO:0007669"/>
    <property type="project" value="TreeGrafter"/>
</dbReference>
<proteinExistence type="predicted"/>
<comment type="caution">
    <text evidence="2">The sequence shown here is derived from an EMBL/GenBank/DDBJ whole genome shotgun (WGS) entry which is preliminary data.</text>
</comment>
<dbReference type="GO" id="GO:0050660">
    <property type="term" value="F:flavin adenine dinucleotide binding"/>
    <property type="evidence" value="ECO:0007669"/>
    <property type="project" value="InterPro"/>
</dbReference>
<accession>A0A8I1DSP3</accession>
<dbReference type="Pfam" id="PF00766">
    <property type="entry name" value="ETF_alpha"/>
    <property type="match status" value="1"/>
</dbReference>
<dbReference type="PANTHER" id="PTHR43153">
    <property type="entry name" value="ELECTRON TRANSFER FLAVOPROTEIN ALPHA"/>
    <property type="match status" value="1"/>
</dbReference>
<dbReference type="GO" id="GO:0009055">
    <property type="term" value="F:electron transfer activity"/>
    <property type="evidence" value="ECO:0007669"/>
    <property type="project" value="InterPro"/>
</dbReference>
<evidence type="ECO:0000313" key="3">
    <source>
        <dbReference type="Proteomes" id="UP000645612"/>
    </source>
</evidence>
<feature type="non-terminal residue" evidence="2">
    <location>
        <position position="84"/>
    </location>
</feature>
<evidence type="ECO:0000259" key="1">
    <source>
        <dbReference type="Pfam" id="PF00766"/>
    </source>
</evidence>
<dbReference type="EMBL" id="JAEDXG010000435">
    <property type="protein sequence ID" value="MBH9703013.1"/>
    <property type="molecule type" value="Genomic_DNA"/>
</dbReference>
<feature type="domain" description="Electron transfer flavoprotein alpha subunit C-terminal" evidence="1">
    <location>
        <begin position="3"/>
        <end position="82"/>
    </location>
</feature>
<dbReference type="InterPro" id="IPR001308">
    <property type="entry name" value="ETF_a/FixB"/>
</dbReference>
<protein>
    <submittedName>
        <fullName evidence="2">FAD-binding protein</fullName>
    </submittedName>
</protein>
<dbReference type="AlphaFoldDB" id="A0A8I1DSP3"/>
<sequence>PELAGARVVVSGGRGLGSAENFKILDPLADKLGAALGASRAAVDAGYAPNDWQVGQTGKIVAPQLYVAVGISGAIQHLAGMKDS</sequence>
<feature type="non-terminal residue" evidence="2">
    <location>
        <position position="1"/>
    </location>
</feature>
<evidence type="ECO:0000313" key="2">
    <source>
        <dbReference type="EMBL" id="MBH9703013.1"/>
    </source>
</evidence>
<dbReference type="RefSeq" id="WP_198115074.1">
    <property type="nucleotide sequence ID" value="NZ_JAEDXG010000435.1"/>
</dbReference>
<reference evidence="2" key="1">
    <citation type="submission" date="2020-12" db="EMBL/GenBank/DDBJ databases">
        <title>Burkholderia cepacia complex in Mexico.</title>
        <authorList>
            <person name="Estrada P."/>
        </authorList>
    </citation>
    <scope>NUCLEOTIDE SEQUENCE</scope>
    <source>
        <strain evidence="2">871</strain>
    </source>
</reference>
<dbReference type="PANTHER" id="PTHR43153:SF1">
    <property type="entry name" value="ELECTRON TRANSFER FLAVOPROTEIN SUBUNIT ALPHA, MITOCHONDRIAL"/>
    <property type="match status" value="1"/>
</dbReference>
<dbReference type="InterPro" id="IPR029035">
    <property type="entry name" value="DHS-like_NAD/FAD-binding_dom"/>
</dbReference>